<accession>A0A068B2I3</accession>
<dbReference type="AlphaFoldDB" id="A0A068B2I3"/>
<feature type="non-terminal residue" evidence="1">
    <location>
        <position position="1"/>
    </location>
</feature>
<organism evidence="1">
    <name type="scientific">Conus betulinus</name>
    <name type="common">Beech cone</name>
    <dbReference type="NCBI Taxonomy" id="89764"/>
    <lineage>
        <taxon>Eukaryota</taxon>
        <taxon>Metazoa</taxon>
        <taxon>Spiralia</taxon>
        <taxon>Lophotrochozoa</taxon>
        <taxon>Mollusca</taxon>
        <taxon>Gastropoda</taxon>
        <taxon>Caenogastropoda</taxon>
        <taxon>Neogastropoda</taxon>
        <taxon>Conoidea</taxon>
        <taxon>Conidae</taxon>
        <taxon>Conus</taxon>
        <taxon>Dendroconus</taxon>
    </lineage>
</organism>
<reference evidence="1" key="1">
    <citation type="submission" date="2013-07" db="EMBL/GenBank/DDBJ databases">
        <authorList>
            <person name="Zhang L.X."/>
            <person name="Liu Z.G."/>
            <person name="Dai Q.Y."/>
        </authorList>
    </citation>
    <scope>NUCLEOTIDE SEQUENCE</scope>
    <source>
        <tissue evidence="1">Venom gland</tissue>
    </source>
</reference>
<proteinExistence type="predicted"/>
<name>A0A068B2I3_CONBE</name>
<evidence type="ECO:0000313" key="1">
    <source>
        <dbReference type="EMBL" id="AIC77096.1"/>
    </source>
</evidence>
<protein>
    <submittedName>
        <fullName evidence="1">Conotoxin Bt22.1</fullName>
    </submittedName>
</protein>
<sequence>SDGRDAAANDKARDNCDRCMHPACGKYFGVLVCRPASDGKDTTVISTESDVIVLDDCRPCMHPACGFNYGKCR</sequence>
<dbReference type="EMBL" id="KF414113">
    <property type="protein sequence ID" value="AIC77096.1"/>
    <property type="molecule type" value="Genomic_DNA"/>
</dbReference>